<dbReference type="InterPro" id="IPR012338">
    <property type="entry name" value="Beta-lactam/transpept-like"/>
</dbReference>
<dbReference type="SUPFAM" id="SSF56601">
    <property type="entry name" value="beta-lactamase/transpeptidase-like"/>
    <property type="match status" value="1"/>
</dbReference>
<name>A0ABW4TLU3_9ACTN</name>
<keyword evidence="3" id="KW-0472">Membrane</keyword>
<dbReference type="RefSeq" id="WP_343917459.1">
    <property type="nucleotide sequence ID" value="NZ_BAAAJT010000002.1"/>
</dbReference>
<dbReference type="InterPro" id="IPR005311">
    <property type="entry name" value="PBP_dimer"/>
</dbReference>
<feature type="chain" id="PRO_5045969017" evidence="4">
    <location>
        <begin position="26"/>
        <end position="626"/>
    </location>
</feature>
<accession>A0ABW4TLU3</accession>
<keyword evidence="8" id="KW-1185">Reference proteome</keyword>
<dbReference type="InterPro" id="IPR050515">
    <property type="entry name" value="Beta-lactam/transpept"/>
</dbReference>
<feature type="signal peptide" evidence="4">
    <location>
        <begin position="1"/>
        <end position="25"/>
    </location>
</feature>
<dbReference type="Gene3D" id="3.90.1310.10">
    <property type="entry name" value="Penicillin-binding protein 2a (Domain 2)"/>
    <property type="match status" value="1"/>
</dbReference>
<evidence type="ECO:0000259" key="5">
    <source>
        <dbReference type="Pfam" id="PF00905"/>
    </source>
</evidence>
<dbReference type="Proteomes" id="UP001597351">
    <property type="component" value="Unassembled WGS sequence"/>
</dbReference>
<dbReference type="Pfam" id="PF00905">
    <property type="entry name" value="Transpeptidase"/>
    <property type="match status" value="1"/>
</dbReference>
<evidence type="ECO:0000256" key="2">
    <source>
        <dbReference type="ARBA" id="ARBA00007171"/>
    </source>
</evidence>
<dbReference type="InterPro" id="IPR036138">
    <property type="entry name" value="PBP_dimer_sf"/>
</dbReference>
<feature type="domain" description="Penicillin-binding protein dimerisation" evidence="6">
    <location>
        <begin position="145"/>
        <end position="309"/>
    </location>
</feature>
<evidence type="ECO:0000313" key="7">
    <source>
        <dbReference type="EMBL" id="MFD1946885.1"/>
    </source>
</evidence>
<evidence type="ECO:0000313" key="8">
    <source>
        <dbReference type="Proteomes" id="UP001597351"/>
    </source>
</evidence>
<keyword evidence="4" id="KW-0732">Signal</keyword>
<dbReference type="SUPFAM" id="SSF56519">
    <property type="entry name" value="Penicillin binding protein dimerisation domain"/>
    <property type="match status" value="1"/>
</dbReference>
<evidence type="ECO:0000256" key="3">
    <source>
        <dbReference type="ARBA" id="ARBA00023136"/>
    </source>
</evidence>
<feature type="domain" description="Penicillin-binding protein transpeptidase" evidence="5">
    <location>
        <begin position="348"/>
        <end position="621"/>
    </location>
</feature>
<dbReference type="PANTHER" id="PTHR30627">
    <property type="entry name" value="PEPTIDOGLYCAN D,D-TRANSPEPTIDASE"/>
    <property type="match status" value="1"/>
</dbReference>
<dbReference type="PANTHER" id="PTHR30627:SF24">
    <property type="entry name" value="PENICILLIN-BINDING PROTEIN 4B"/>
    <property type="match status" value="1"/>
</dbReference>
<dbReference type="EMBL" id="JBHUGD010000003">
    <property type="protein sequence ID" value="MFD1946885.1"/>
    <property type="molecule type" value="Genomic_DNA"/>
</dbReference>
<protein>
    <submittedName>
        <fullName evidence="7">Penicillin-binding transpeptidase domain-containing protein</fullName>
    </submittedName>
</protein>
<reference evidence="8" key="1">
    <citation type="journal article" date="2019" name="Int. J. Syst. Evol. Microbiol.">
        <title>The Global Catalogue of Microorganisms (GCM) 10K type strain sequencing project: providing services to taxonomists for standard genome sequencing and annotation.</title>
        <authorList>
            <consortium name="The Broad Institute Genomics Platform"/>
            <consortium name="The Broad Institute Genome Sequencing Center for Infectious Disease"/>
            <person name="Wu L."/>
            <person name="Ma J."/>
        </authorList>
    </citation>
    <scope>NUCLEOTIDE SEQUENCE [LARGE SCALE GENOMIC DNA]</scope>
    <source>
        <strain evidence="8">CGMCC 1.12477</strain>
    </source>
</reference>
<comment type="subcellular location">
    <subcellularLocation>
        <location evidence="1">Membrane</location>
    </subcellularLocation>
</comment>
<evidence type="ECO:0000256" key="1">
    <source>
        <dbReference type="ARBA" id="ARBA00004370"/>
    </source>
</evidence>
<comment type="similarity">
    <text evidence="2">Belongs to the transpeptidase family.</text>
</comment>
<gene>
    <name evidence="7" type="ORF">ACFSDE_08775</name>
</gene>
<dbReference type="Pfam" id="PF03717">
    <property type="entry name" value="PBP_dimer"/>
    <property type="match status" value="1"/>
</dbReference>
<organism evidence="7 8">
    <name type="scientific">Nocardioides aestuarii</name>
    <dbReference type="NCBI Taxonomy" id="252231"/>
    <lineage>
        <taxon>Bacteria</taxon>
        <taxon>Bacillati</taxon>
        <taxon>Actinomycetota</taxon>
        <taxon>Actinomycetes</taxon>
        <taxon>Propionibacteriales</taxon>
        <taxon>Nocardioidaceae</taxon>
        <taxon>Nocardioides</taxon>
    </lineage>
</organism>
<dbReference type="Gene3D" id="3.40.710.10">
    <property type="entry name" value="DD-peptidase/beta-lactamase superfamily"/>
    <property type="match status" value="1"/>
</dbReference>
<dbReference type="InterPro" id="IPR001460">
    <property type="entry name" value="PCN-bd_Tpept"/>
</dbReference>
<proteinExistence type="inferred from homology"/>
<sequence>MTRAVPGVAALLLLTPLVASCSALTDDDPDPAPVADALAAGLESGDLTDVAVADPAAATKELTALVEGMGEVTPTVTVASVSDPTEQGAAVATLGWSWPVSEQDWSYTTEAALTLDGEQWQVAWEPSVVEPSLRPGGALELTGTTAERGRILGAGGRPIVTDRPVTRFGIDKTQVAAARAGQSARQLATLLEIDVAAYVKRVEEAGDSAFVEAIVLREEDVPTDIGGGFSRIKGAAAIADTLPLAPTRDFAGPILGTVGEPTAEMIEDDPDRYAIGQTVGLSGLQLRYDEQLVGTPGVVVERISSDGKEKTLFEEEAKPGQPLELTLDLGLQEAAERILADVGPASALVAIKPSTGAILAAANGPGTDGYNMATFGQFAPGSTFKSVSSLALLRSGVTPSSTVPCTATVTVDGRDFENYDDYPSSGIGDIPFRTALANSCNTAFIAERDRLDRDTLGDAAASLGMGVDHDLGFPAYFGQVPPAKGETEAAADMIGQGKVLASPMTMATVIASVQTGGTVLPSLVTGVDVDGGDVPELASGEAATLREMLRGVVTSGSGALLADVPGPPVIAKTGTAEYVADNGDLRLHAWMIAAQGDLAVAAFVQDGQSGSATAGPLLEAFLRAAG</sequence>
<dbReference type="PROSITE" id="PS51257">
    <property type="entry name" value="PROKAR_LIPOPROTEIN"/>
    <property type="match status" value="1"/>
</dbReference>
<evidence type="ECO:0000256" key="4">
    <source>
        <dbReference type="SAM" id="SignalP"/>
    </source>
</evidence>
<evidence type="ECO:0000259" key="6">
    <source>
        <dbReference type="Pfam" id="PF03717"/>
    </source>
</evidence>
<comment type="caution">
    <text evidence="7">The sequence shown here is derived from an EMBL/GenBank/DDBJ whole genome shotgun (WGS) entry which is preliminary data.</text>
</comment>